<dbReference type="STRING" id="1219360.GCA_001571305_00764"/>
<dbReference type="EMBL" id="JACYNN010000001">
    <property type="protein sequence ID" value="MBD8105072.1"/>
    <property type="molecule type" value="Genomic_DNA"/>
</dbReference>
<evidence type="ECO:0000259" key="1">
    <source>
        <dbReference type="PROSITE" id="PS50883"/>
    </source>
</evidence>
<dbReference type="Gene3D" id="3.20.20.450">
    <property type="entry name" value="EAL domain"/>
    <property type="match status" value="1"/>
</dbReference>
<dbReference type="InterPro" id="IPR001633">
    <property type="entry name" value="EAL_dom"/>
</dbReference>
<protein>
    <submittedName>
        <fullName evidence="4">Diguanylate phosphodiesterase</fullName>
    </submittedName>
    <submittedName>
        <fullName evidence="3">EAL domain-containing protein</fullName>
    </submittedName>
</protein>
<reference evidence="3 6" key="2">
    <citation type="journal article" date="2020" name="FEMS Microbiol. Ecol.">
        <title>Temporal dynamics of bacterial communities during seed development and maturation.</title>
        <authorList>
            <person name="Chesneau G."/>
            <person name="Torres-Cortes G."/>
            <person name="Briand M."/>
            <person name="Darrasse A."/>
            <person name="Preveaux A."/>
            <person name="Marais C."/>
            <person name="Jacques M.A."/>
            <person name="Shade A."/>
            <person name="Barret M."/>
        </authorList>
    </citation>
    <scope>NUCLEOTIDE SEQUENCE [LARGE SCALE GENOMIC DNA]</scope>
    <source>
        <strain evidence="3 6">CFBP13732</strain>
    </source>
</reference>
<dbReference type="PANTHER" id="PTHR33121:SF15">
    <property type="entry name" value="BLUE LIGHT- AND TEMPERATURE-REGULATED ANTIREPRESSOR BLUF"/>
    <property type="match status" value="1"/>
</dbReference>
<dbReference type="Pfam" id="PF00563">
    <property type="entry name" value="EAL"/>
    <property type="match status" value="1"/>
</dbReference>
<dbReference type="InterPro" id="IPR035919">
    <property type="entry name" value="EAL_sf"/>
</dbReference>
<dbReference type="PROSITE" id="PS50925">
    <property type="entry name" value="BLUF"/>
    <property type="match status" value="1"/>
</dbReference>
<dbReference type="GO" id="GO:0009882">
    <property type="term" value="F:blue light photoreceptor activity"/>
    <property type="evidence" value="ECO:0007669"/>
    <property type="project" value="InterPro"/>
</dbReference>
<dbReference type="Gene3D" id="3.30.70.100">
    <property type="match status" value="1"/>
</dbReference>
<dbReference type="CDD" id="cd01948">
    <property type="entry name" value="EAL"/>
    <property type="match status" value="1"/>
</dbReference>
<dbReference type="AlphaFoldDB" id="A0A4U3F7R9"/>
<dbReference type="GO" id="GO:0071111">
    <property type="term" value="F:cyclic-guanylate-specific phosphodiesterase activity"/>
    <property type="evidence" value="ECO:0007669"/>
    <property type="project" value="InterPro"/>
</dbReference>
<dbReference type="OrthoDB" id="1673646at2"/>
<accession>A0A4U3F7R9</accession>
<dbReference type="PROSITE" id="PS50883">
    <property type="entry name" value="EAL"/>
    <property type="match status" value="1"/>
</dbReference>
<name>A0A4U3F7R9_9GAMM</name>
<evidence type="ECO:0000259" key="2">
    <source>
        <dbReference type="PROSITE" id="PS50925"/>
    </source>
</evidence>
<dbReference type="SUPFAM" id="SSF54975">
    <property type="entry name" value="Acylphosphatase/BLUF domain-like"/>
    <property type="match status" value="1"/>
</dbReference>
<dbReference type="InterPro" id="IPR007024">
    <property type="entry name" value="BLUF_domain"/>
</dbReference>
<dbReference type="Proteomes" id="UP000306393">
    <property type="component" value="Unassembled WGS sequence"/>
</dbReference>
<dbReference type="Pfam" id="PF04940">
    <property type="entry name" value="BLUF"/>
    <property type="match status" value="1"/>
</dbReference>
<evidence type="ECO:0000313" key="3">
    <source>
        <dbReference type="EMBL" id="MBD8105072.1"/>
    </source>
</evidence>
<feature type="domain" description="EAL" evidence="1">
    <location>
        <begin position="154"/>
        <end position="402"/>
    </location>
</feature>
<comment type="caution">
    <text evidence="4">The sequence shown here is derived from an EMBL/GenBank/DDBJ whole genome shotgun (WGS) entry which is preliminary data.</text>
</comment>
<evidence type="ECO:0000313" key="6">
    <source>
        <dbReference type="Proteomes" id="UP000661012"/>
    </source>
</evidence>
<dbReference type="Proteomes" id="UP000661012">
    <property type="component" value="Unassembled WGS sequence"/>
</dbReference>
<reference evidence="4 5" key="1">
    <citation type="journal article" date="2019" name="Sci. Rep.">
        <title>Differences in resource use lead to coexistence of seed-transmitted microbial populations.</title>
        <authorList>
            <person name="Torres-Cortes G."/>
            <person name="Garcia B.J."/>
            <person name="Compant S."/>
            <person name="Rezki S."/>
            <person name="Jones P."/>
            <person name="Preveaux A."/>
            <person name="Briand M."/>
            <person name="Roulet A."/>
            <person name="Bouchez O."/>
            <person name="Jacobson D."/>
            <person name="Barret M."/>
        </authorList>
    </citation>
    <scope>NUCLEOTIDE SEQUENCE [LARGE SCALE GENOMIC DNA]</scope>
    <source>
        <strain evidence="4 5">CFBP13511</strain>
    </source>
</reference>
<dbReference type="RefSeq" id="WP_137269349.1">
    <property type="nucleotide sequence ID" value="NZ_JACYNM010000001.1"/>
</dbReference>
<evidence type="ECO:0000313" key="4">
    <source>
        <dbReference type="EMBL" id="TKJ89593.1"/>
    </source>
</evidence>
<keyword evidence="6" id="KW-1185">Reference proteome</keyword>
<dbReference type="PANTHER" id="PTHR33121">
    <property type="entry name" value="CYCLIC DI-GMP PHOSPHODIESTERASE PDEF"/>
    <property type="match status" value="1"/>
</dbReference>
<sequence length="402" mass="44710">MLTTLIYRSRLCRSVSVHFLAQLAGKAQRFNETVSVTGILLFDGDYFFQILEGPAEAIDRVYNRVRHDPRHTQIVQLMRDYAPERRFGKLGMEVIDMRNLSSDQILEKVLSRGTAKYPLNYGDRVFKFIKTFVTGPRKNHLSLPDDSAEWRFTAEADAMQMRTCAPDGEPCQFALQPVVNPGARSIGYLEALIRSPSGGSPADFFAAIPADKLYEADLHAKNAAFALASQLDIGHAQIAVNLRPMSLVLVPSAVDILLEQITRHGLEPEQVIVEVTEDEFISRFDEFEKAIHQLRYAGIGLAIDDFGAGFAGLSLLARLQPEKLKIDRSLIESIQTNGPKQAIVRAIVNCCASLEITVVAEGVETAAEWRWLEAAGIHHFQGYLFARPLLNGIPAVAWPHLN</sequence>
<evidence type="ECO:0000313" key="5">
    <source>
        <dbReference type="Proteomes" id="UP000306393"/>
    </source>
</evidence>
<dbReference type="SMART" id="SM01034">
    <property type="entry name" value="BLUF"/>
    <property type="match status" value="1"/>
</dbReference>
<dbReference type="InterPro" id="IPR036046">
    <property type="entry name" value="Acylphosphatase-like_dom_sf"/>
</dbReference>
<dbReference type="SUPFAM" id="SSF141868">
    <property type="entry name" value="EAL domain-like"/>
    <property type="match status" value="1"/>
</dbReference>
<dbReference type="InterPro" id="IPR050706">
    <property type="entry name" value="Cyclic-di-GMP_PDE-like"/>
</dbReference>
<feature type="domain" description="BLUF" evidence="2">
    <location>
        <begin position="2"/>
        <end position="93"/>
    </location>
</feature>
<gene>
    <name evidence="4" type="ORF">EpCFBP13511_12500</name>
    <name evidence="3" type="ORF">IFT93_01385</name>
</gene>
<proteinExistence type="predicted"/>
<dbReference type="SMART" id="SM00052">
    <property type="entry name" value="EAL"/>
    <property type="match status" value="1"/>
</dbReference>
<organism evidence="4 5">
    <name type="scientific">Erwinia persicina</name>
    <dbReference type="NCBI Taxonomy" id="55211"/>
    <lineage>
        <taxon>Bacteria</taxon>
        <taxon>Pseudomonadati</taxon>
        <taxon>Pseudomonadota</taxon>
        <taxon>Gammaproteobacteria</taxon>
        <taxon>Enterobacterales</taxon>
        <taxon>Erwiniaceae</taxon>
        <taxon>Erwinia</taxon>
    </lineage>
</organism>
<dbReference type="EMBL" id="QGAC01000011">
    <property type="protein sequence ID" value="TKJ89593.1"/>
    <property type="molecule type" value="Genomic_DNA"/>
</dbReference>
<dbReference type="GO" id="GO:0071949">
    <property type="term" value="F:FAD binding"/>
    <property type="evidence" value="ECO:0007669"/>
    <property type="project" value="InterPro"/>
</dbReference>